<keyword evidence="5" id="KW-1185">Reference proteome</keyword>
<dbReference type="Pfam" id="PF22734">
    <property type="entry name" value="NNH2"/>
    <property type="match status" value="1"/>
</dbReference>
<evidence type="ECO:0000313" key="5">
    <source>
        <dbReference type="Proteomes" id="UP000618445"/>
    </source>
</evidence>
<comment type="caution">
    <text evidence="4">The sequence shown here is derived from an EMBL/GenBank/DDBJ whole genome shotgun (WGS) entry which is preliminary data.</text>
</comment>
<feature type="domain" description="NACHT" evidence="3">
    <location>
        <begin position="150"/>
        <end position="266"/>
    </location>
</feature>
<accession>A0ABR8C753</accession>
<dbReference type="Proteomes" id="UP000618445">
    <property type="component" value="Unassembled WGS sequence"/>
</dbReference>
<dbReference type="InterPro" id="IPR054569">
    <property type="entry name" value="NNH2"/>
</dbReference>
<dbReference type="Gene3D" id="1.25.10.10">
    <property type="entry name" value="Leucine-rich Repeat Variant"/>
    <property type="match status" value="1"/>
</dbReference>
<evidence type="ECO:0000259" key="3">
    <source>
        <dbReference type="PROSITE" id="PS50837"/>
    </source>
</evidence>
<dbReference type="PANTHER" id="PTHR46844">
    <property type="entry name" value="SLR5058 PROTEIN"/>
    <property type="match status" value="1"/>
</dbReference>
<name>A0ABR8C753_9CYAN</name>
<dbReference type="RefSeq" id="WP_190577454.1">
    <property type="nucleotide sequence ID" value="NZ_CAWPQU010000067.1"/>
</dbReference>
<evidence type="ECO:0000313" key="4">
    <source>
        <dbReference type="EMBL" id="MBD2316568.1"/>
    </source>
</evidence>
<keyword evidence="2" id="KW-0605">Phycobilisome</keyword>
<sequence length="786" mass="91361">MAFFHKSFRIAIGGKYIKKVQKIIRETPELRALLEIELLEKLNRQGNISPGFDVIKYRDILQSSYSVLKLHTIDNTDQQYRMKLWNMFIEPSVREALPPSRHELPTDLKRQLHEQGRIESDLSLKELDLYRDEYFQQPLQKALTAIFGSNHAVILGDPGSGKSTLLQYLALEWVEGKIKSLPLLLELREYAIAPAANFLEFLHSGRGVDWQFDQHQLHEHLQNYPTLVMFDGLDEVFDRSSQSTVIDDIIRFTQKYPKSQIVVTSRIIGYNPEHLQNSGFRHFTIQALEINEINKFIDRWYTLALGEDTDKIRLAERLKEAIANSKAIANLADNPLLLTMMAILNRRQELPRDRAELYDQASRVLLHNWDVDHKRLQVPMDAIGRREKQEMLRLVAYEMQAGTEGLKGNAIDAGRLTRVLKDYLFEQGFSEPREKASVLIQQLRERNFILCYRGADIYGFVHRTFLEYFCAFEIVQQFEKTRSLSFEQLRDDVFGQHWQDDTWNEVLRLICGMIDPKFAGMLIEFLIEQQCDRDQFLRHNTYFNDTELDVGGLANLLLAADCLFDAGNSMATATASKKLLQKIQTEVEYSEARLRFTAAFELLNRTIQNFPEVLDWLKKQVVDHKDSSVRSAAVNAIAKYNKSPETLEWLKKSLAGEANWAVRRSSAWAIPQNYECDAETLQLLHKCILEDEERAVRCAAILSTSRYYPTNSVTFDLFCNTVQNDPFIREYTGQDNPRQLALESLLSQYSDHPRCLELLRERSINDPDELMRIWAKEQLEQRKRTE</sequence>
<dbReference type="SUPFAM" id="SSF48371">
    <property type="entry name" value="ARM repeat"/>
    <property type="match status" value="1"/>
</dbReference>
<dbReference type="InterPro" id="IPR011989">
    <property type="entry name" value="ARM-like"/>
</dbReference>
<dbReference type="Pfam" id="PF13646">
    <property type="entry name" value="HEAT_2"/>
    <property type="match status" value="1"/>
</dbReference>
<dbReference type="InterPro" id="IPR027417">
    <property type="entry name" value="P-loop_NTPase"/>
</dbReference>
<dbReference type="Gene3D" id="3.40.50.300">
    <property type="entry name" value="P-loop containing nucleotide triphosphate hydrolases"/>
    <property type="match status" value="1"/>
</dbReference>
<dbReference type="Pfam" id="PF05729">
    <property type="entry name" value="NACHT"/>
    <property type="match status" value="1"/>
</dbReference>
<dbReference type="InterPro" id="IPR007111">
    <property type="entry name" value="NACHT_NTPase"/>
</dbReference>
<dbReference type="PROSITE" id="PS50837">
    <property type="entry name" value="NACHT"/>
    <property type="match status" value="1"/>
</dbReference>
<dbReference type="EMBL" id="JACJQY010000007">
    <property type="protein sequence ID" value="MBD2316568.1"/>
    <property type="molecule type" value="Genomic_DNA"/>
</dbReference>
<reference evidence="4 5" key="1">
    <citation type="journal article" date="2020" name="ISME J.">
        <title>Comparative genomics reveals insights into cyanobacterial evolution and habitat adaptation.</title>
        <authorList>
            <person name="Chen M.Y."/>
            <person name="Teng W.K."/>
            <person name="Zhao L."/>
            <person name="Hu C.X."/>
            <person name="Zhou Y.K."/>
            <person name="Han B.P."/>
            <person name="Song L.R."/>
            <person name="Shu W.S."/>
        </authorList>
    </citation>
    <scope>NUCLEOTIDE SEQUENCE [LARGE SCALE GENOMIC DNA]</scope>
    <source>
        <strain evidence="4 5">FACHB-1050</strain>
    </source>
</reference>
<dbReference type="InterPro" id="IPR016024">
    <property type="entry name" value="ARM-type_fold"/>
</dbReference>
<gene>
    <name evidence="4" type="ORF">H6G05_06870</name>
</gene>
<keyword evidence="1" id="KW-0042">Antenna complex</keyword>
<protein>
    <submittedName>
        <fullName evidence="4">HEAT repeat domain-containing protein</fullName>
    </submittedName>
</protein>
<dbReference type="PANTHER" id="PTHR46844:SF1">
    <property type="entry name" value="SLR5058 PROTEIN"/>
    <property type="match status" value="1"/>
</dbReference>
<organism evidence="4 5">
    <name type="scientific">Phormidium tenue FACHB-1050</name>
    <dbReference type="NCBI Taxonomy" id="2692857"/>
    <lineage>
        <taxon>Bacteria</taxon>
        <taxon>Bacillati</taxon>
        <taxon>Cyanobacteriota</taxon>
        <taxon>Cyanophyceae</taxon>
        <taxon>Oscillatoriophycideae</taxon>
        <taxon>Oscillatoriales</taxon>
        <taxon>Oscillatoriaceae</taxon>
        <taxon>Phormidium</taxon>
    </lineage>
</organism>
<evidence type="ECO:0000256" key="1">
    <source>
        <dbReference type="ARBA" id="ARBA00022549"/>
    </source>
</evidence>
<proteinExistence type="predicted"/>
<dbReference type="SUPFAM" id="SSF52540">
    <property type="entry name" value="P-loop containing nucleoside triphosphate hydrolases"/>
    <property type="match status" value="1"/>
</dbReference>
<evidence type="ECO:0000256" key="2">
    <source>
        <dbReference type="ARBA" id="ARBA00022738"/>
    </source>
</evidence>